<feature type="transmembrane region" description="Helical" evidence="6">
    <location>
        <begin position="60"/>
        <end position="80"/>
    </location>
</feature>
<feature type="transmembrane region" description="Helical" evidence="6">
    <location>
        <begin position="401"/>
        <end position="429"/>
    </location>
</feature>
<feature type="transmembrane region" description="Helical" evidence="6">
    <location>
        <begin position="277"/>
        <end position="293"/>
    </location>
</feature>
<reference evidence="8 9" key="1">
    <citation type="submission" date="2019-09" db="EMBL/GenBank/DDBJ databases">
        <title>Complete genome sequence of Arachidicoccus sp. B3-10 isolated from apple orchard soil.</title>
        <authorList>
            <person name="Kim H.S."/>
            <person name="Han K.-I."/>
            <person name="Suh M.K."/>
            <person name="Lee K.C."/>
            <person name="Eom M.K."/>
            <person name="Kim J.-S."/>
            <person name="Kang S.W."/>
            <person name="Sin Y."/>
            <person name="Lee J.-S."/>
        </authorList>
    </citation>
    <scope>NUCLEOTIDE SEQUENCE [LARGE SCALE GENOMIC DNA]</scope>
    <source>
        <strain evidence="8 9">B3-10</strain>
    </source>
</reference>
<dbReference type="PANTHER" id="PTHR30619:SF1">
    <property type="entry name" value="RECOMBINATION PROTEIN 2"/>
    <property type="match status" value="1"/>
</dbReference>
<feature type="transmembrane region" description="Helical" evidence="6">
    <location>
        <begin position="322"/>
        <end position="340"/>
    </location>
</feature>
<feature type="transmembrane region" description="Helical" evidence="6">
    <location>
        <begin position="9"/>
        <end position="26"/>
    </location>
</feature>
<evidence type="ECO:0000256" key="2">
    <source>
        <dbReference type="ARBA" id="ARBA00022475"/>
    </source>
</evidence>
<dbReference type="InterPro" id="IPR052159">
    <property type="entry name" value="Competence_DNA_uptake"/>
</dbReference>
<dbReference type="GO" id="GO:0005886">
    <property type="term" value="C:plasma membrane"/>
    <property type="evidence" value="ECO:0007669"/>
    <property type="project" value="UniProtKB-SubCell"/>
</dbReference>
<keyword evidence="9" id="KW-1185">Reference proteome</keyword>
<evidence type="ECO:0000313" key="8">
    <source>
        <dbReference type="EMBL" id="QES90806.1"/>
    </source>
</evidence>
<sequence>MKLPITKQLPLLLPLICLIIGIYVSSIITIPIFWVLILLVLGLAIAAISNIAISVLKFPLFKNLLFLIGILLCFIALGFISREKYQLSKYLNTNIPLKNCEIILQENAIKTTKYYRAKAYLSSKETPILIYLNKDLRKGDTIITSQLKIRTIANFNSEYDIKTFYNRQGYFYNVFIDVNHCNIYPKKLNLFERLISFMRNNILATYSETLNDSLDVGLSMALILGETSLLEPKIYQAYINTGTVHVIAVSGMHLTLLFGFLEIILGRIPIVKYKKGIRFSIVLLFIWLFTFLVGMGPSILRAAVMLTFSLIGNLLGRRNGALNGLLFSAFILLLIDPNWLWNIGFLLSYSSLVGILLWSPILEKWLKVENPILQFFMKMIAITLAAQLGTIPIVLYCFHQFPIWFLFFNIWMVPLSSVGIFLLLSILLFSKIPIISDAIIFFSKYVLQWMNWLAIYSNDLPISVWKLKINWEQAIVLYGIIGLSYCMVIFRKKIYFWYLTLLIFVFILNECLFFSK</sequence>
<keyword evidence="2" id="KW-1003">Cell membrane</keyword>
<evidence type="ECO:0000256" key="6">
    <source>
        <dbReference type="SAM" id="Phobius"/>
    </source>
</evidence>
<accession>A0A5P2G4Q8</accession>
<evidence type="ECO:0000256" key="1">
    <source>
        <dbReference type="ARBA" id="ARBA00004651"/>
    </source>
</evidence>
<feature type="transmembrane region" description="Helical" evidence="6">
    <location>
        <begin position="375"/>
        <end position="395"/>
    </location>
</feature>
<evidence type="ECO:0000256" key="5">
    <source>
        <dbReference type="ARBA" id="ARBA00023136"/>
    </source>
</evidence>
<dbReference type="InterPro" id="IPR004477">
    <property type="entry name" value="ComEC_N"/>
</dbReference>
<evidence type="ECO:0000256" key="4">
    <source>
        <dbReference type="ARBA" id="ARBA00022989"/>
    </source>
</evidence>
<keyword evidence="3 6" id="KW-0812">Transmembrane</keyword>
<feature type="transmembrane region" description="Helical" evidence="6">
    <location>
        <begin position="469"/>
        <end position="488"/>
    </location>
</feature>
<dbReference type="PANTHER" id="PTHR30619">
    <property type="entry name" value="DNA INTERNALIZATION/COMPETENCE PROTEIN COMEC/REC2"/>
    <property type="match status" value="1"/>
</dbReference>
<proteinExistence type="predicted"/>
<dbReference type="Pfam" id="PF03772">
    <property type="entry name" value="Competence"/>
    <property type="match status" value="1"/>
</dbReference>
<evidence type="ECO:0000313" key="9">
    <source>
        <dbReference type="Proteomes" id="UP000292424"/>
    </source>
</evidence>
<feature type="transmembrane region" description="Helical" evidence="6">
    <location>
        <begin position="244"/>
        <end position="265"/>
    </location>
</feature>
<comment type="subcellular location">
    <subcellularLocation>
        <location evidence="1">Cell membrane</location>
        <topology evidence="1">Multi-pass membrane protein</topology>
    </subcellularLocation>
</comment>
<feature type="transmembrane region" description="Helical" evidence="6">
    <location>
        <begin position="32"/>
        <end position="53"/>
    </location>
</feature>
<feature type="domain" description="ComEC/Rec2-related protein" evidence="7">
    <location>
        <begin position="222"/>
        <end position="490"/>
    </location>
</feature>
<dbReference type="RefSeq" id="WP_131331789.1">
    <property type="nucleotide sequence ID" value="NZ_CP044016.1"/>
</dbReference>
<name>A0A5P2G4Q8_9BACT</name>
<organism evidence="8 9">
    <name type="scientific">Rhizosphaericola mali</name>
    <dbReference type="NCBI Taxonomy" id="2545455"/>
    <lineage>
        <taxon>Bacteria</taxon>
        <taxon>Pseudomonadati</taxon>
        <taxon>Bacteroidota</taxon>
        <taxon>Chitinophagia</taxon>
        <taxon>Chitinophagales</taxon>
        <taxon>Chitinophagaceae</taxon>
        <taxon>Rhizosphaericola</taxon>
    </lineage>
</organism>
<dbReference type="Proteomes" id="UP000292424">
    <property type="component" value="Chromosome"/>
</dbReference>
<protein>
    <submittedName>
        <fullName evidence="8">ComEC/Rec2 family competence protein</fullName>
    </submittedName>
</protein>
<gene>
    <name evidence="8" type="ORF">E0W69_019870</name>
</gene>
<evidence type="ECO:0000259" key="7">
    <source>
        <dbReference type="Pfam" id="PF03772"/>
    </source>
</evidence>
<dbReference type="OrthoDB" id="9761531at2"/>
<feature type="transmembrane region" description="Helical" evidence="6">
    <location>
        <begin position="495"/>
        <end position="515"/>
    </location>
</feature>
<dbReference type="NCBIfam" id="TIGR00360">
    <property type="entry name" value="ComEC_N-term"/>
    <property type="match status" value="1"/>
</dbReference>
<keyword evidence="4 6" id="KW-1133">Transmembrane helix</keyword>
<dbReference type="AlphaFoldDB" id="A0A5P2G4Q8"/>
<feature type="transmembrane region" description="Helical" evidence="6">
    <location>
        <begin position="438"/>
        <end position="457"/>
    </location>
</feature>
<feature type="transmembrane region" description="Helical" evidence="6">
    <location>
        <begin position="346"/>
        <end position="363"/>
    </location>
</feature>
<evidence type="ECO:0000256" key="3">
    <source>
        <dbReference type="ARBA" id="ARBA00022692"/>
    </source>
</evidence>
<dbReference type="KEGG" id="arac:E0W69_019870"/>
<dbReference type="EMBL" id="CP044016">
    <property type="protein sequence ID" value="QES90806.1"/>
    <property type="molecule type" value="Genomic_DNA"/>
</dbReference>
<keyword evidence="5 6" id="KW-0472">Membrane</keyword>